<name>A0ABQ2HNZ3_9MICO</name>
<sequence length="173" mass="18022">MTDPDLPADFDGLRVALVTDLHVGPVRDVTFTRRVVDMLRNENVTLTRGSASIRLAGIHDETGTGVDAPNLEQALSGVPADAFTLLAAHQPKAAESGQGRGVDLQLSGHTHGGQLWPFRYAVLLQQPVVDGLDAVGDVPVLTSRGAGAWGPPVRVLAPPQIPVITLHAGAGAP</sequence>
<dbReference type="EMBL" id="BMNZ01000002">
    <property type="protein sequence ID" value="GGM87376.1"/>
    <property type="molecule type" value="Genomic_DNA"/>
</dbReference>
<dbReference type="Proteomes" id="UP000623461">
    <property type="component" value="Unassembled WGS sequence"/>
</dbReference>
<gene>
    <name evidence="3" type="ORF">GCM10009721_10340</name>
</gene>
<proteinExistence type="predicted"/>
<dbReference type="PANTHER" id="PTHR31302">
    <property type="entry name" value="TRANSMEMBRANE PROTEIN WITH METALLOPHOSPHOESTERASE DOMAIN-RELATED"/>
    <property type="match status" value="1"/>
</dbReference>
<evidence type="ECO:0000313" key="4">
    <source>
        <dbReference type="Proteomes" id="UP000623461"/>
    </source>
</evidence>
<evidence type="ECO:0000256" key="1">
    <source>
        <dbReference type="ARBA" id="ARBA00022723"/>
    </source>
</evidence>
<dbReference type="InterPro" id="IPR029052">
    <property type="entry name" value="Metallo-depent_PP-like"/>
</dbReference>
<keyword evidence="1" id="KW-0479">Metal-binding</keyword>
<keyword evidence="4" id="KW-1185">Reference proteome</keyword>
<organism evidence="3 4">
    <name type="scientific">Terrabacter tumescens</name>
    <dbReference type="NCBI Taxonomy" id="60443"/>
    <lineage>
        <taxon>Bacteria</taxon>
        <taxon>Bacillati</taxon>
        <taxon>Actinomycetota</taxon>
        <taxon>Actinomycetes</taxon>
        <taxon>Micrococcales</taxon>
        <taxon>Intrasporangiaceae</taxon>
        <taxon>Terrabacter</taxon>
    </lineage>
</organism>
<evidence type="ECO:0000313" key="3">
    <source>
        <dbReference type="EMBL" id="GGM87376.1"/>
    </source>
</evidence>
<comment type="caution">
    <text evidence="3">The sequence shown here is derived from an EMBL/GenBank/DDBJ whole genome shotgun (WGS) entry which is preliminary data.</text>
</comment>
<dbReference type="PANTHER" id="PTHR31302:SF31">
    <property type="entry name" value="PHOSPHODIESTERASE YAEI"/>
    <property type="match status" value="1"/>
</dbReference>
<reference evidence="4" key="1">
    <citation type="journal article" date="2019" name="Int. J. Syst. Evol. Microbiol.">
        <title>The Global Catalogue of Microorganisms (GCM) 10K type strain sequencing project: providing services to taxonomists for standard genome sequencing and annotation.</title>
        <authorList>
            <consortium name="The Broad Institute Genomics Platform"/>
            <consortium name="The Broad Institute Genome Sequencing Center for Infectious Disease"/>
            <person name="Wu L."/>
            <person name="Ma J."/>
        </authorList>
    </citation>
    <scope>NUCLEOTIDE SEQUENCE [LARGE SCALE GENOMIC DNA]</scope>
    <source>
        <strain evidence="4">JCM 1365</strain>
    </source>
</reference>
<dbReference type="InterPro" id="IPR051158">
    <property type="entry name" value="Metallophosphoesterase_sf"/>
</dbReference>
<evidence type="ECO:0008006" key="5">
    <source>
        <dbReference type="Google" id="ProtNLM"/>
    </source>
</evidence>
<dbReference type="RefSeq" id="WP_052358507.1">
    <property type="nucleotide sequence ID" value="NZ_BMNZ01000002.1"/>
</dbReference>
<keyword evidence="2" id="KW-0378">Hydrolase</keyword>
<evidence type="ECO:0000256" key="2">
    <source>
        <dbReference type="ARBA" id="ARBA00022801"/>
    </source>
</evidence>
<accession>A0ABQ2HNZ3</accession>
<protein>
    <recommendedName>
        <fullName evidence="5">Calcineurin-like phosphoesterase domain-containing protein</fullName>
    </recommendedName>
</protein>
<dbReference type="SUPFAM" id="SSF56300">
    <property type="entry name" value="Metallo-dependent phosphatases"/>
    <property type="match status" value="1"/>
</dbReference>